<organism evidence="1 2">
    <name type="scientific">Candidatus Portnoybacteria bacterium CG_4_8_14_3_um_filter_40_10</name>
    <dbReference type="NCBI Taxonomy" id="1974801"/>
    <lineage>
        <taxon>Bacteria</taxon>
        <taxon>Candidatus Portnoyibacteriota</taxon>
    </lineage>
</organism>
<gene>
    <name evidence="1" type="ORF">CO001_01795</name>
</gene>
<dbReference type="Proteomes" id="UP000229561">
    <property type="component" value="Unassembled WGS sequence"/>
</dbReference>
<evidence type="ECO:0000313" key="2">
    <source>
        <dbReference type="Proteomes" id="UP000229561"/>
    </source>
</evidence>
<accession>A0A2M7IIM3</accession>
<protein>
    <submittedName>
        <fullName evidence="1">Uncharacterized protein</fullName>
    </submittedName>
</protein>
<name>A0A2M7IIM3_9BACT</name>
<evidence type="ECO:0000313" key="1">
    <source>
        <dbReference type="EMBL" id="PIW76355.1"/>
    </source>
</evidence>
<dbReference type="EMBL" id="PFGY01000047">
    <property type="protein sequence ID" value="PIW76355.1"/>
    <property type="molecule type" value="Genomic_DNA"/>
</dbReference>
<dbReference type="AlphaFoldDB" id="A0A2M7IIM3"/>
<comment type="caution">
    <text evidence="1">The sequence shown here is derived from an EMBL/GenBank/DDBJ whole genome shotgun (WGS) entry which is preliminary data.</text>
</comment>
<sequence>MLILSQNRIFASRVNFGCRLRRRQELFKNKPKFHYPASRAVEFWLALEAPIYIIMPKFHCLARESIIFIFIILGC</sequence>
<proteinExistence type="predicted"/>
<reference evidence="2" key="1">
    <citation type="submission" date="2017-09" db="EMBL/GenBank/DDBJ databases">
        <title>Depth-based differentiation of microbial function through sediment-hosted aquifers and enrichment of novel symbionts in the deep terrestrial subsurface.</title>
        <authorList>
            <person name="Probst A.J."/>
            <person name="Ladd B."/>
            <person name="Jarett J.K."/>
            <person name="Geller-Mcgrath D.E."/>
            <person name="Sieber C.M.K."/>
            <person name="Emerson J.B."/>
            <person name="Anantharaman K."/>
            <person name="Thomas B.C."/>
            <person name="Malmstrom R."/>
            <person name="Stieglmeier M."/>
            <person name="Klingl A."/>
            <person name="Woyke T."/>
            <person name="Ryan C.M."/>
            <person name="Banfield J.F."/>
        </authorList>
    </citation>
    <scope>NUCLEOTIDE SEQUENCE [LARGE SCALE GENOMIC DNA]</scope>
</reference>